<dbReference type="RefSeq" id="WP_105241202.1">
    <property type="nucleotide sequence ID" value="NZ_CP023270.1"/>
</dbReference>
<gene>
    <name evidence="3" type="ORF">CLM73_27940</name>
</gene>
<keyword evidence="3" id="KW-0808">Transferase</keyword>
<accession>A0A2S0IF26</accession>
<feature type="domain" description="Glycosyltransferase subfamily 4-like N-terminal" evidence="2">
    <location>
        <begin position="17"/>
        <end position="199"/>
    </location>
</feature>
<dbReference type="GO" id="GO:0016757">
    <property type="term" value="F:glycosyltransferase activity"/>
    <property type="evidence" value="ECO:0007669"/>
    <property type="project" value="UniProtKB-ARBA"/>
</dbReference>
<dbReference type="InterPro" id="IPR001296">
    <property type="entry name" value="Glyco_trans_1"/>
</dbReference>
<reference evidence="3 4" key="1">
    <citation type="submission" date="2017-09" db="EMBL/GenBank/DDBJ databases">
        <title>Genomic, metabolic, and phenotypic characteristics of bacterial isolates from the natural microbiome of the model nematode Caenorhabditis elegans.</title>
        <authorList>
            <person name="Zimmermann J."/>
            <person name="Obeng N."/>
            <person name="Yang W."/>
            <person name="Obeng O."/>
            <person name="Kissoyan K."/>
            <person name="Pees B."/>
            <person name="Dirksen P."/>
            <person name="Hoppner M."/>
            <person name="Franke A."/>
            <person name="Rosenstiel P."/>
            <person name="Leippe M."/>
            <person name="Dierking K."/>
            <person name="Kaleta C."/>
            <person name="Schulenburg H."/>
        </authorList>
    </citation>
    <scope>NUCLEOTIDE SEQUENCE [LARGE SCALE GENOMIC DNA]</scope>
    <source>
        <strain evidence="3 4">MYb73</strain>
    </source>
</reference>
<dbReference type="InterPro" id="IPR028098">
    <property type="entry name" value="Glyco_trans_4-like_N"/>
</dbReference>
<evidence type="ECO:0000259" key="1">
    <source>
        <dbReference type="Pfam" id="PF00534"/>
    </source>
</evidence>
<organism evidence="3 4">
    <name type="scientific">Achromobacter spanius</name>
    <dbReference type="NCBI Taxonomy" id="217203"/>
    <lineage>
        <taxon>Bacteria</taxon>
        <taxon>Pseudomonadati</taxon>
        <taxon>Pseudomonadota</taxon>
        <taxon>Betaproteobacteria</taxon>
        <taxon>Burkholderiales</taxon>
        <taxon>Alcaligenaceae</taxon>
        <taxon>Achromobacter</taxon>
    </lineage>
</organism>
<dbReference type="Gene3D" id="3.40.50.2000">
    <property type="entry name" value="Glycogen Phosphorylase B"/>
    <property type="match status" value="2"/>
</dbReference>
<dbReference type="EMBL" id="CP023270">
    <property type="protein sequence ID" value="AVJ30631.1"/>
    <property type="molecule type" value="Genomic_DNA"/>
</dbReference>
<dbReference type="AlphaFoldDB" id="A0A2S0IF26"/>
<dbReference type="Pfam" id="PF13579">
    <property type="entry name" value="Glyco_trans_4_4"/>
    <property type="match status" value="1"/>
</dbReference>
<sequence length="413" mass="45431">MRILIVSQYFWPEQFFINDFVRALTAQGHVVEVLTGKPNYPDGKIFDGYTEQGCTTEQWDDGTVIHRVPLRTRRAGGGKNLVLNYLSFVVNGLRHGYRAVGHKDFDVVLAVAFSPITSVIPAIYLKWRKKLPLAIWIQDLWPESLSATGFVRNRTILAGVGMMVRAIYGAASLLLVQSKAFREPVARLSSDRKIVYYPNSSPDPRTATFSPCTLPASLLTTLEASFCVVFAGNLGTAQSLHTILAAARKLKGRSDCRIVLVGSGSMLGRIRDEVEREGLSNVVLAGRFPNDQMPHIFDRAGALLVTLNRDAILAQTIPSKVQAYLAAGRPIIGALDGAGAEVIRDAGAGLVCAAEDSDGLADCIDRLRAMDEREREALADSGRRFYLEHYEITRQVDRLVSILSEKLDLKEKA</sequence>
<evidence type="ECO:0000259" key="2">
    <source>
        <dbReference type="Pfam" id="PF13579"/>
    </source>
</evidence>
<proteinExistence type="predicted"/>
<feature type="domain" description="Glycosyl transferase family 1" evidence="1">
    <location>
        <begin position="226"/>
        <end position="383"/>
    </location>
</feature>
<dbReference type="Proteomes" id="UP000239477">
    <property type="component" value="Chromosome"/>
</dbReference>
<name>A0A2S0IF26_9BURK</name>
<evidence type="ECO:0000313" key="4">
    <source>
        <dbReference type="Proteomes" id="UP000239477"/>
    </source>
</evidence>
<dbReference type="CDD" id="cd03794">
    <property type="entry name" value="GT4_WbuB-like"/>
    <property type="match status" value="1"/>
</dbReference>
<dbReference type="Pfam" id="PF00534">
    <property type="entry name" value="Glycos_transf_1"/>
    <property type="match status" value="1"/>
</dbReference>
<evidence type="ECO:0000313" key="3">
    <source>
        <dbReference type="EMBL" id="AVJ30631.1"/>
    </source>
</evidence>
<protein>
    <submittedName>
        <fullName evidence="3">Glycosyltransferase WbuB</fullName>
    </submittedName>
</protein>
<dbReference type="PANTHER" id="PTHR12526:SF622">
    <property type="entry name" value="GLYCOSYLTRANSFERASE (GROUP I)"/>
    <property type="match status" value="1"/>
</dbReference>
<dbReference type="PANTHER" id="PTHR12526">
    <property type="entry name" value="GLYCOSYLTRANSFERASE"/>
    <property type="match status" value="1"/>
</dbReference>
<dbReference type="OrthoDB" id="9787293at2"/>
<keyword evidence="4" id="KW-1185">Reference proteome</keyword>
<dbReference type="SUPFAM" id="SSF53756">
    <property type="entry name" value="UDP-Glycosyltransferase/glycogen phosphorylase"/>
    <property type="match status" value="1"/>
</dbReference>